<dbReference type="Gene3D" id="1.10.287.950">
    <property type="entry name" value="Methyl-accepting chemotaxis protein"/>
    <property type="match status" value="1"/>
</dbReference>
<dbReference type="GO" id="GO:0005886">
    <property type="term" value="C:plasma membrane"/>
    <property type="evidence" value="ECO:0007669"/>
    <property type="project" value="UniProtKB-SubCell"/>
</dbReference>
<dbReference type="CDD" id="cd11386">
    <property type="entry name" value="MCP_signal"/>
    <property type="match status" value="1"/>
</dbReference>
<name>A0AAX2AIY7_9BACT</name>
<evidence type="ECO:0000256" key="5">
    <source>
        <dbReference type="ARBA" id="ARBA00022989"/>
    </source>
</evidence>
<dbReference type="EMBL" id="NXID01000006">
    <property type="protein sequence ID" value="RXK16540.1"/>
    <property type="molecule type" value="Genomic_DNA"/>
</dbReference>
<comment type="caution">
    <text evidence="11">The sequence shown here is derived from an EMBL/GenBank/DDBJ whole genome shotgun (WGS) entry which is preliminary data.</text>
</comment>
<keyword evidence="6 9" id="KW-0472">Membrane</keyword>
<evidence type="ECO:0000256" key="8">
    <source>
        <dbReference type="PROSITE-ProRule" id="PRU00284"/>
    </source>
</evidence>
<accession>A0AAX2AIY7</accession>
<dbReference type="Pfam" id="PF02743">
    <property type="entry name" value="dCache_1"/>
    <property type="match status" value="1"/>
</dbReference>
<dbReference type="PROSITE" id="PS50111">
    <property type="entry name" value="CHEMOTAXIS_TRANSDUC_2"/>
    <property type="match status" value="1"/>
</dbReference>
<evidence type="ECO:0000256" key="1">
    <source>
        <dbReference type="ARBA" id="ARBA00004651"/>
    </source>
</evidence>
<reference evidence="11 12" key="1">
    <citation type="submission" date="2017-09" db="EMBL/GenBank/DDBJ databases">
        <title>Genomics of the genus Arcobacter.</title>
        <authorList>
            <person name="Perez-Cataluna A."/>
            <person name="Figueras M.J."/>
            <person name="Salas-Masso N."/>
        </authorList>
    </citation>
    <scope>NUCLEOTIDE SEQUENCE [LARGE SCALE GENOMIC DNA]</scope>
    <source>
        <strain evidence="11 12">CECT 7386</strain>
    </source>
</reference>
<dbReference type="KEGG" id="amyt:AMYT_0725"/>
<dbReference type="GO" id="GO:0007165">
    <property type="term" value="P:signal transduction"/>
    <property type="evidence" value="ECO:0007669"/>
    <property type="project" value="UniProtKB-KW"/>
</dbReference>
<dbReference type="Proteomes" id="UP000290092">
    <property type="component" value="Unassembled WGS sequence"/>
</dbReference>
<protein>
    <submittedName>
        <fullName evidence="11">Chemotaxis protein</fullName>
    </submittedName>
</protein>
<evidence type="ECO:0000313" key="11">
    <source>
        <dbReference type="EMBL" id="RXK16540.1"/>
    </source>
</evidence>
<feature type="domain" description="Methyl-accepting transducer" evidence="10">
    <location>
        <begin position="462"/>
        <end position="687"/>
    </location>
</feature>
<evidence type="ECO:0000256" key="9">
    <source>
        <dbReference type="SAM" id="Phobius"/>
    </source>
</evidence>
<comment type="subcellular location">
    <subcellularLocation>
        <location evidence="1">Cell membrane</location>
        <topology evidence="1">Multi-pass membrane protein</topology>
    </subcellularLocation>
</comment>
<evidence type="ECO:0000256" key="7">
    <source>
        <dbReference type="ARBA" id="ARBA00029447"/>
    </source>
</evidence>
<dbReference type="RefSeq" id="WP_114841193.1">
    <property type="nucleotide sequence ID" value="NZ_CP031219.1"/>
</dbReference>
<sequence>MKTNSIKSKVLLLIFISISLSFIVLGFYNAQGEYKSQYNAIKQKELDLAFDSAKFINSYLQSKIDIVEAVTNQMPAEESELNVNNQNILQKLLLGSLSGKFVDLYIGFESNGDYLMSDGTIRTTSTTDYDPRKRPWYKQAVQMNSSGITAPYVDYSTKKLVVTVFSPLKKDGKLLGVVASDIFIDTIVDTVLNVQLKTTGFAYLLDEKGNTLIHKEKELLEKENSIFKQVKNDEKSGFGEAQYEGKELLVAYKQIPITGWYLQVQLDKKEIFDEINSNIIKEVILYIVLLVIILAILFYTMVKLLSPLKEVEEGLNFFFKYLKGEEKEIKELNIKTKDEFGNMSAVIDKEMKLIAKSFDEDRQLIEEVKNVVNHINNGKLDILVKASTSNKALNDLKNILNEMITTINANVNSDINPILKVLEEYAKLNFVNLIDNPDGKVSEGLNNLCNIINAMLRENKINGLNLDKNSKTLLHNVNILNKASNQTAVSLEETAAAVEEITSTIINNTNRITDMSEHSKELSSSITQGHKLATSTVKSMDEINEQTQAIAEAITVIDQIAFQTNILSLNAAVEAATAGEAGKGFAVVAQEVRNLASRSAEAAKEIKELVESATLKTDNGKQIADSMIQGYTKLNENIIKTTQVIKDISEASKEQKISIEQINDVITKLDQQTQNNASVAAQTHEIAISTSNIAQQILDTVNQKKFRE</sequence>
<evidence type="ECO:0000259" key="10">
    <source>
        <dbReference type="PROSITE" id="PS50111"/>
    </source>
</evidence>
<keyword evidence="8" id="KW-0807">Transducer</keyword>
<dbReference type="CDD" id="cd12913">
    <property type="entry name" value="PDC1_MCP_like"/>
    <property type="match status" value="1"/>
</dbReference>
<evidence type="ECO:0000256" key="3">
    <source>
        <dbReference type="ARBA" id="ARBA00022500"/>
    </source>
</evidence>
<proteinExistence type="inferred from homology"/>
<dbReference type="InterPro" id="IPR004089">
    <property type="entry name" value="MCPsignal_dom"/>
</dbReference>
<comment type="similarity">
    <text evidence="7">Belongs to the methyl-accepting chemotaxis (MCP) protein family.</text>
</comment>
<dbReference type="PANTHER" id="PTHR43531:SF11">
    <property type="entry name" value="METHYL-ACCEPTING CHEMOTAXIS PROTEIN 3"/>
    <property type="match status" value="1"/>
</dbReference>
<dbReference type="CDD" id="cd12912">
    <property type="entry name" value="PDC2_MCP_like"/>
    <property type="match status" value="1"/>
</dbReference>
<evidence type="ECO:0000256" key="4">
    <source>
        <dbReference type="ARBA" id="ARBA00022692"/>
    </source>
</evidence>
<dbReference type="Gene3D" id="1.20.120.1530">
    <property type="match status" value="1"/>
</dbReference>
<organism evidence="11 12">
    <name type="scientific">Malaciobacter mytili LMG 24559</name>
    <dbReference type="NCBI Taxonomy" id="1032238"/>
    <lineage>
        <taxon>Bacteria</taxon>
        <taxon>Pseudomonadati</taxon>
        <taxon>Campylobacterota</taxon>
        <taxon>Epsilonproteobacteria</taxon>
        <taxon>Campylobacterales</taxon>
        <taxon>Arcobacteraceae</taxon>
        <taxon>Malaciobacter</taxon>
    </lineage>
</organism>
<dbReference type="SUPFAM" id="SSF58104">
    <property type="entry name" value="Methyl-accepting chemotaxis protein (MCP) signaling domain"/>
    <property type="match status" value="1"/>
</dbReference>
<evidence type="ECO:0000256" key="2">
    <source>
        <dbReference type="ARBA" id="ARBA00022475"/>
    </source>
</evidence>
<keyword evidence="4 9" id="KW-0812">Transmembrane</keyword>
<dbReference type="SUPFAM" id="SSF103190">
    <property type="entry name" value="Sensory domain-like"/>
    <property type="match status" value="1"/>
</dbReference>
<feature type="transmembrane region" description="Helical" evidence="9">
    <location>
        <begin position="283"/>
        <end position="302"/>
    </location>
</feature>
<dbReference type="Pfam" id="PF00015">
    <property type="entry name" value="MCPsignal"/>
    <property type="match status" value="1"/>
</dbReference>
<dbReference type="InterPro" id="IPR033479">
    <property type="entry name" value="dCache_1"/>
</dbReference>
<dbReference type="GO" id="GO:0004888">
    <property type="term" value="F:transmembrane signaling receptor activity"/>
    <property type="evidence" value="ECO:0007669"/>
    <property type="project" value="TreeGrafter"/>
</dbReference>
<dbReference type="InterPro" id="IPR029151">
    <property type="entry name" value="Sensor-like_sf"/>
</dbReference>
<dbReference type="GO" id="GO:0006935">
    <property type="term" value="P:chemotaxis"/>
    <property type="evidence" value="ECO:0007669"/>
    <property type="project" value="UniProtKB-KW"/>
</dbReference>
<dbReference type="AlphaFoldDB" id="A0AAX2AIY7"/>
<keyword evidence="3" id="KW-0145">Chemotaxis</keyword>
<keyword evidence="2" id="KW-1003">Cell membrane</keyword>
<keyword evidence="12" id="KW-1185">Reference proteome</keyword>
<dbReference type="InterPro" id="IPR051310">
    <property type="entry name" value="MCP_chemotaxis"/>
</dbReference>
<dbReference type="PANTHER" id="PTHR43531">
    <property type="entry name" value="PROTEIN ICFG"/>
    <property type="match status" value="1"/>
</dbReference>
<dbReference type="Gene3D" id="3.30.450.20">
    <property type="entry name" value="PAS domain"/>
    <property type="match status" value="2"/>
</dbReference>
<evidence type="ECO:0000256" key="6">
    <source>
        <dbReference type="ARBA" id="ARBA00023136"/>
    </source>
</evidence>
<keyword evidence="5 9" id="KW-1133">Transmembrane helix</keyword>
<gene>
    <name evidence="11" type="ORF">CP985_03035</name>
</gene>
<evidence type="ECO:0000313" key="12">
    <source>
        <dbReference type="Proteomes" id="UP000290092"/>
    </source>
</evidence>
<dbReference type="SMART" id="SM00283">
    <property type="entry name" value="MA"/>
    <property type="match status" value="1"/>
</dbReference>